<sequence>MTQPTTQLRPEDIQATTDIVEGNLRCTARGYFGEFRITDPFLYGDRAAGDKIAVKNAHELFFSKILRFDPLFGGFLRPDADDEILDATLSIGGDDGQQLVPDGMYPLYEQMAVERIDDLAKDPSTWPRTRTLLVAFPLGKTRTGARHKCRKILSKLPVSWTVEPAQPHDMAWLWEASIYRGIQYMPSVATAGGVADFTAAHFDPGAKEDDIEGYSSIKRPAVVKITPDGSEPSYQIVLKAKFPVGEMAFPGGTELFTVLDRTGIHADWALICKHIPHAKVVGDNQDARKVIESNKYETALEPNQFNDDVIAEALLEDYEAKTTLKKSDSVWYTLLIAVGGPTLEDAEQVENILSEVFSSMDVTFERIAGIQEELWAAMLPGTTVSETVTLLGDELDIPGFAEMVPFTHSRIGSKTGPVFGRNIRSGLGDLFRINKRAILKANKASNLVLSGGLGAGKTSVIKTGMWFDAALGDPFAAYDRSSMRELSKIAELVDGNIILNVQKPRYSIDSFKTYAHDPALAGRHAFHTLKRLCSFETGSPQVVALAEVTTAHSVRSNQIVSNRRLIEVLCASDDEVYQEVGRHLKMWATFEFTRALFDDSLPPVDYRAPAFIVETYGMPTAEAHELYDSKLASKLSEEKLYMEAVYEVTGYALKEEYFKDEDRYCSIYLPEAWHLASKPVGASMINDLNHDARKHGCMLWMDSHMLRQDFTPAQIGLIGMFMVGAGDTTDEVAMENLSAAGMYPEVNTDFFTDLTRSFTTGQFFVNYFKEIGAVETFLPTDLAARAAMNTTPTAA</sequence>
<name>A0A4R8T051_9MYCO</name>
<comment type="caution">
    <text evidence="1">The sequence shown here is derived from an EMBL/GenBank/DDBJ whole genome shotgun (WGS) entry which is preliminary data.</text>
</comment>
<reference evidence="1 2" key="1">
    <citation type="journal article" date="2019" name="Sci. Rep.">
        <title>Extended insight into the Mycobacterium chelonae-abscessus complex through whole genome sequencing of Mycobacterium salmoniphilum outbreak and Mycobacterium salmoniphilum-like strains.</title>
        <authorList>
            <person name="Behra P.R.K."/>
            <person name="Das S."/>
            <person name="Pettersson B.M.F."/>
            <person name="Shirreff L."/>
            <person name="DuCote T."/>
            <person name="Jacobsson K.G."/>
            <person name="Ennis D.G."/>
            <person name="Kirsebom L.A."/>
        </authorList>
    </citation>
    <scope>NUCLEOTIDE SEQUENCE [LARGE SCALE GENOMIC DNA]</scope>
    <source>
        <strain evidence="1 2">CCUG 60884</strain>
    </source>
</reference>
<accession>A0A4R8T051</accession>
<evidence type="ECO:0000313" key="1">
    <source>
        <dbReference type="EMBL" id="TEA09229.1"/>
    </source>
</evidence>
<gene>
    <name evidence="1" type="ORF">CCUG60884_00219</name>
</gene>
<dbReference type="EMBL" id="PECL01000002">
    <property type="protein sequence ID" value="TEA09229.1"/>
    <property type="molecule type" value="Genomic_DNA"/>
</dbReference>
<dbReference type="Pfam" id="PF12846">
    <property type="entry name" value="AAA_10"/>
    <property type="match status" value="1"/>
</dbReference>
<dbReference type="Proteomes" id="UP000294604">
    <property type="component" value="Unassembled WGS sequence"/>
</dbReference>
<proteinExistence type="predicted"/>
<organism evidence="1 2">
    <name type="scientific">Mycobacteroides salmoniphilum</name>
    <dbReference type="NCBI Taxonomy" id="404941"/>
    <lineage>
        <taxon>Bacteria</taxon>
        <taxon>Bacillati</taxon>
        <taxon>Actinomycetota</taxon>
        <taxon>Actinomycetes</taxon>
        <taxon>Mycobacteriales</taxon>
        <taxon>Mycobacteriaceae</taxon>
        <taxon>Mycobacteroides</taxon>
    </lineage>
</organism>
<evidence type="ECO:0000313" key="2">
    <source>
        <dbReference type="Proteomes" id="UP000294604"/>
    </source>
</evidence>
<protein>
    <submittedName>
        <fullName evidence="1">AAA-like domain protein</fullName>
    </submittedName>
</protein>
<dbReference type="AlphaFoldDB" id="A0A4R8T051"/>
<dbReference type="RefSeq" id="WP_191988223.1">
    <property type="nucleotide sequence ID" value="NZ_PECL01000002.1"/>
</dbReference>